<dbReference type="Proteomes" id="UP000830671">
    <property type="component" value="Chromosome 4"/>
</dbReference>
<dbReference type="GO" id="GO:0004497">
    <property type="term" value="F:monooxygenase activity"/>
    <property type="evidence" value="ECO:0007669"/>
    <property type="project" value="UniProtKB-KW"/>
</dbReference>
<dbReference type="RefSeq" id="XP_049144350.1">
    <property type="nucleotide sequence ID" value="XM_049287207.1"/>
</dbReference>
<gene>
    <name evidence="1" type="ORF">CLUP02_08217</name>
</gene>
<proteinExistence type="predicted"/>
<accession>A0A9Q8SUC8</accession>
<keyword evidence="2" id="KW-1185">Reference proteome</keyword>
<dbReference type="KEGG" id="clup:CLUP02_08217"/>
<dbReference type="AlphaFoldDB" id="A0A9Q8SUC8"/>
<dbReference type="GeneID" id="73342217"/>
<sequence>MSSCITVMLPGHEQRETSSSSDLGALQRMDLDLQGEVIFGRLLHLAKGAMSTDPMEKWVDVSDLDGFNLGYVTSPASFRKIS</sequence>
<protein>
    <submittedName>
        <fullName evidence="1">NtaA/SnaA/SoxA family monooxygenase</fullName>
    </submittedName>
</protein>
<organism evidence="1 2">
    <name type="scientific">Colletotrichum lupini</name>
    <dbReference type="NCBI Taxonomy" id="145971"/>
    <lineage>
        <taxon>Eukaryota</taxon>
        <taxon>Fungi</taxon>
        <taxon>Dikarya</taxon>
        <taxon>Ascomycota</taxon>
        <taxon>Pezizomycotina</taxon>
        <taxon>Sordariomycetes</taxon>
        <taxon>Hypocreomycetidae</taxon>
        <taxon>Glomerellales</taxon>
        <taxon>Glomerellaceae</taxon>
        <taxon>Colletotrichum</taxon>
        <taxon>Colletotrichum acutatum species complex</taxon>
    </lineage>
</organism>
<keyword evidence="1" id="KW-0503">Monooxygenase</keyword>
<evidence type="ECO:0000313" key="2">
    <source>
        <dbReference type="Proteomes" id="UP000830671"/>
    </source>
</evidence>
<name>A0A9Q8SUC8_9PEZI</name>
<dbReference type="EMBL" id="CP019476">
    <property type="protein sequence ID" value="UQC82727.1"/>
    <property type="molecule type" value="Genomic_DNA"/>
</dbReference>
<reference evidence="1" key="1">
    <citation type="journal article" date="2021" name="Mol. Plant Microbe Interact.">
        <title>Complete Genome Sequence of the Plant-Pathogenic Fungus Colletotrichum lupini.</title>
        <authorList>
            <person name="Baroncelli R."/>
            <person name="Pensec F."/>
            <person name="Da Lio D."/>
            <person name="Boufleur T."/>
            <person name="Vicente I."/>
            <person name="Sarrocco S."/>
            <person name="Picot A."/>
            <person name="Baraldi E."/>
            <person name="Sukno S."/>
            <person name="Thon M."/>
            <person name="Le Floch G."/>
        </authorList>
    </citation>
    <scope>NUCLEOTIDE SEQUENCE</scope>
    <source>
        <strain evidence="1">IMI 504893</strain>
    </source>
</reference>
<evidence type="ECO:0000313" key="1">
    <source>
        <dbReference type="EMBL" id="UQC82727.1"/>
    </source>
</evidence>
<keyword evidence="1" id="KW-0560">Oxidoreductase</keyword>